<organism evidence="1 2">
    <name type="scientific">Gigaspora margarita</name>
    <dbReference type="NCBI Taxonomy" id="4874"/>
    <lineage>
        <taxon>Eukaryota</taxon>
        <taxon>Fungi</taxon>
        <taxon>Fungi incertae sedis</taxon>
        <taxon>Mucoromycota</taxon>
        <taxon>Glomeromycotina</taxon>
        <taxon>Glomeromycetes</taxon>
        <taxon>Diversisporales</taxon>
        <taxon>Gigasporaceae</taxon>
        <taxon>Gigaspora</taxon>
    </lineage>
</organism>
<accession>A0ABN7WYZ7</accession>
<evidence type="ECO:0000313" key="2">
    <source>
        <dbReference type="Proteomes" id="UP000789901"/>
    </source>
</evidence>
<sequence length="50" mass="6006">TDTNDNSFPATIKQLNQQIQQHNLPTKWKFPIEKQEEFPEATDFLRRTFL</sequence>
<gene>
    <name evidence="1" type="ORF">GMARGA_LOCUS36939</name>
</gene>
<proteinExistence type="predicted"/>
<feature type="non-terminal residue" evidence="1">
    <location>
        <position position="50"/>
    </location>
</feature>
<dbReference type="EMBL" id="CAJVQB010074912">
    <property type="protein sequence ID" value="CAG8844170.1"/>
    <property type="molecule type" value="Genomic_DNA"/>
</dbReference>
<dbReference type="Proteomes" id="UP000789901">
    <property type="component" value="Unassembled WGS sequence"/>
</dbReference>
<comment type="caution">
    <text evidence="1">The sequence shown here is derived from an EMBL/GenBank/DDBJ whole genome shotgun (WGS) entry which is preliminary data.</text>
</comment>
<feature type="non-terminal residue" evidence="1">
    <location>
        <position position="1"/>
    </location>
</feature>
<reference evidence="1 2" key="1">
    <citation type="submission" date="2021-06" db="EMBL/GenBank/DDBJ databases">
        <authorList>
            <person name="Kallberg Y."/>
            <person name="Tangrot J."/>
            <person name="Rosling A."/>
        </authorList>
    </citation>
    <scope>NUCLEOTIDE SEQUENCE [LARGE SCALE GENOMIC DNA]</scope>
    <source>
        <strain evidence="1 2">120-4 pot B 10/14</strain>
    </source>
</reference>
<protein>
    <submittedName>
        <fullName evidence="1">2911_t:CDS:1</fullName>
    </submittedName>
</protein>
<evidence type="ECO:0000313" key="1">
    <source>
        <dbReference type="EMBL" id="CAG8844170.1"/>
    </source>
</evidence>
<keyword evidence="2" id="KW-1185">Reference proteome</keyword>
<name>A0ABN7WYZ7_GIGMA</name>